<dbReference type="RefSeq" id="WP_068135081.1">
    <property type="nucleotide sequence ID" value="NZ_AP014924.1"/>
</dbReference>
<dbReference type="OrthoDB" id="2374256at2"/>
<evidence type="ECO:0000256" key="1">
    <source>
        <dbReference type="SAM" id="Phobius"/>
    </source>
</evidence>
<reference evidence="3" key="2">
    <citation type="journal article" date="2016" name="Int. J. Syst. Evol. Microbiol.">
        <title>Complete genome sequence and cell structure of Limnochorda pilosa, a Gram-negative spore-former within the phylum Firmicutes.</title>
        <authorList>
            <person name="Watanabe M."/>
            <person name="Kojima H."/>
            <person name="Fukui M."/>
        </authorList>
    </citation>
    <scope>NUCLEOTIDE SEQUENCE [LARGE SCALE GENOMIC DNA]</scope>
    <source>
        <strain evidence="3">HC45</strain>
    </source>
</reference>
<evidence type="ECO:0000313" key="2">
    <source>
        <dbReference type="EMBL" id="BAS26920.1"/>
    </source>
</evidence>
<accession>A0A0K2SIK1</accession>
<dbReference type="KEGG" id="lpil:LIP_1063"/>
<sequence>MVTVKAGQKVTNGPAAAALLASGIGSLVLGLMTTGAVVFHGLGGLLNWWNPAGPLTGKTGIAVLAWLVSWKVLSNRYREQDVDLGRILSVTLWLIVVGLLLTFPPVFELFE</sequence>
<gene>
    <name evidence="2" type="ORF">LIP_1063</name>
</gene>
<feature type="transmembrane region" description="Helical" evidence="1">
    <location>
        <begin position="85"/>
        <end position="107"/>
    </location>
</feature>
<feature type="transmembrane region" description="Helical" evidence="1">
    <location>
        <begin position="55"/>
        <end position="73"/>
    </location>
</feature>
<organism evidence="2 3">
    <name type="scientific">Limnochorda pilosa</name>
    <dbReference type="NCBI Taxonomy" id="1555112"/>
    <lineage>
        <taxon>Bacteria</taxon>
        <taxon>Bacillati</taxon>
        <taxon>Bacillota</taxon>
        <taxon>Limnochordia</taxon>
        <taxon>Limnochordales</taxon>
        <taxon>Limnochordaceae</taxon>
        <taxon>Limnochorda</taxon>
    </lineage>
</organism>
<keyword evidence="1" id="KW-0812">Transmembrane</keyword>
<protein>
    <submittedName>
        <fullName evidence="2">Uncharacterized protein</fullName>
    </submittedName>
</protein>
<keyword evidence="1" id="KW-0472">Membrane</keyword>
<dbReference type="Proteomes" id="UP000065807">
    <property type="component" value="Chromosome"/>
</dbReference>
<keyword evidence="3" id="KW-1185">Reference proteome</keyword>
<name>A0A0K2SIK1_LIMPI</name>
<evidence type="ECO:0000313" key="3">
    <source>
        <dbReference type="Proteomes" id="UP000065807"/>
    </source>
</evidence>
<proteinExistence type="predicted"/>
<dbReference type="AlphaFoldDB" id="A0A0K2SIK1"/>
<reference evidence="3" key="1">
    <citation type="submission" date="2015-07" db="EMBL/GenBank/DDBJ databases">
        <title>Complete genome sequence and phylogenetic analysis of Limnochorda pilosa.</title>
        <authorList>
            <person name="Watanabe M."/>
            <person name="Kojima H."/>
            <person name="Fukui M."/>
        </authorList>
    </citation>
    <scope>NUCLEOTIDE SEQUENCE [LARGE SCALE GENOMIC DNA]</scope>
    <source>
        <strain evidence="3">HC45</strain>
    </source>
</reference>
<dbReference type="EMBL" id="AP014924">
    <property type="protein sequence ID" value="BAS26920.1"/>
    <property type="molecule type" value="Genomic_DNA"/>
</dbReference>
<feature type="transmembrane region" description="Helical" evidence="1">
    <location>
        <begin position="15"/>
        <end position="43"/>
    </location>
</feature>
<keyword evidence="1" id="KW-1133">Transmembrane helix</keyword>